<organism evidence="3 4">
    <name type="scientific">Cerrena zonata</name>
    <dbReference type="NCBI Taxonomy" id="2478898"/>
    <lineage>
        <taxon>Eukaryota</taxon>
        <taxon>Fungi</taxon>
        <taxon>Dikarya</taxon>
        <taxon>Basidiomycota</taxon>
        <taxon>Agaricomycotina</taxon>
        <taxon>Agaricomycetes</taxon>
        <taxon>Polyporales</taxon>
        <taxon>Cerrenaceae</taxon>
        <taxon>Cerrena</taxon>
    </lineage>
</organism>
<sequence length="165" mass="18813">MLGGPIDTLLAFHWIVAQILGFIKRYLKKQNLKFGLRSSVHHNRGCTCCDEHERHVDQAARTNPDLTLLVTNALALDPDRLQSRLDDAEDALYQSLRELSDEQCRVENLDRQLDRERRRPATPPPFIPALVPPPIPPPRRSEPRAETRTDPFPGQQLLDSALLEL</sequence>
<protein>
    <submittedName>
        <fullName evidence="3">Uncharacterized protein</fullName>
    </submittedName>
</protein>
<dbReference type="AlphaFoldDB" id="A0AAW0FKH5"/>
<evidence type="ECO:0000313" key="3">
    <source>
        <dbReference type="EMBL" id="KAK7678123.1"/>
    </source>
</evidence>
<feature type="compositionally biased region" description="Basic and acidic residues" evidence="1">
    <location>
        <begin position="110"/>
        <end position="119"/>
    </location>
</feature>
<dbReference type="EMBL" id="JASBNA010000077">
    <property type="protein sequence ID" value="KAK7678123.1"/>
    <property type="molecule type" value="Genomic_DNA"/>
</dbReference>
<dbReference type="Proteomes" id="UP001385951">
    <property type="component" value="Unassembled WGS sequence"/>
</dbReference>
<feature type="compositionally biased region" description="Basic and acidic residues" evidence="1">
    <location>
        <begin position="139"/>
        <end position="149"/>
    </location>
</feature>
<reference evidence="3 4" key="1">
    <citation type="submission" date="2022-09" db="EMBL/GenBank/DDBJ databases">
        <authorList>
            <person name="Palmer J.M."/>
        </authorList>
    </citation>
    <scope>NUCLEOTIDE SEQUENCE [LARGE SCALE GENOMIC DNA]</scope>
    <source>
        <strain evidence="3 4">DSM 7382</strain>
    </source>
</reference>
<keyword evidence="4" id="KW-1185">Reference proteome</keyword>
<gene>
    <name evidence="3" type="ORF">QCA50_018916</name>
</gene>
<evidence type="ECO:0000256" key="2">
    <source>
        <dbReference type="SAM" id="Phobius"/>
    </source>
</evidence>
<feature type="region of interest" description="Disordered" evidence="1">
    <location>
        <begin position="110"/>
        <end position="165"/>
    </location>
</feature>
<keyword evidence="2" id="KW-0472">Membrane</keyword>
<keyword evidence="2" id="KW-0812">Transmembrane</keyword>
<feature type="transmembrane region" description="Helical" evidence="2">
    <location>
        <begin position="6"/>
        <end position="27"/>
    </location>
</feature>
<evidence type="ECO:0000313" key="4">
    <source>
        <dbReference type="Proteomes" id="UP001385951"/>
    </source>
</evidence>
<comment type="caution">
    <text evidence="3">The sequence shown here is derived from an EMBL/GenBank/DDBJ whole genome shotgun (WGS) entry which is preliminary data.</text>
</comment>
<proteinExistence type="predicted"/>
<feature type="compositionally biased region" description="Pro residues" evidence="1">
    <location>
        <begin position="121"/>
        <end position="138"/>
    </location>
</feature>
<accession>A0AAW0FKH5</accession>
<name>A0AAW0FKH5_9APHY</name>
<keyword evidence="2" id="KW-1133">Transmembrane helix</keyword>
<evidence type="ECO:0000256" key="1">
    <source>
        <dbReference type="SAM" id="MobiDB-lite"/>
    </source>
</evidence>